<sequence>MESRKDSDRVNQGSCLDCLQAPKNLSPNEANLENKPTEALAIRPRQIINIDPDVIKDTDTTDKLFMLSVIFRTERKLESKEKRTTRKGQLG</sequence>
<evidence type="ECO:0000313" key="1">
    <source>
        <dbReference type="EMBL" id="OAX77405.1"/>
    </source>
</evidence>
<protein>
    <submittedName>
        <fullName evidence="1">Uncharacterized protein</fullName>
    </submittedName>
</protein>
<dbReference type="Proteomes" id="UP000091918">
    <property type="component" value="Unassembled WGS sequence"/>
</dbReference>
<dbReference type="AlphaFoldDB" id="A0A1B7NKU4"/>
<comment type="caution">
    <text evidence="1">The sequence shown here is derived from an EMBL/GenBank/DDBJ whole genome shotgun (WGS) entry which is preliminary data.</text>
</comment>
<gene>
    <name evidence="1" type="ORF">ACJ72_08296</name>
</gene>
<reference evidence="1 2" key="1">
    <citation type="submission" date="2015-07" db="EMBL/GenBank/DDBJ databases">
        <title>Emmonsia species relationships and genome sequence.</title>
        <authorList>
            <person name="Cuomo C.A."/>
            <person name="Schwartz I.S."/>
            <person name="Kenyon C."/>
            <person name="de Hoog G.S."/>
            <person name="Govender N.P."/>
            <person name="Botha A."/>
            <person name="Moreno L."/>
            <person name="de Vries M."/>
            <person name="Munoz J.F."/>
            <person name="Stielow J.B."/>
        </authorList>
    </citation>
    <scope>NUCLEOTIDE SEQUENCE [LARGE SCALE GENOMIC DNA]</scope>
    <source>
        <strain evidence="1 2">CBS 136260</strain>
    </source>
</reference>
<accession>A0A1B7NKU4</accession>
<proteinExistence type="predicted"/>
<organism evidence="1 2">
    <name type="scientific">Emergomyces africanus</name>
    <dbReference type="NCBI Taxonomy" id="1955775"/>
    <lineage>
        <taxon>Eukaryota</taxon>
        <taxon>Fungi</taxon>
        <taxon>Dikarya</taxon>
        <taxon>Ascomycota</taxon>
        <taxon>Pezizomycotina</taxon>
        <taxon>Eurotiomycetes</taxon>
        <taxon>Eurotiomycetidae</taxon>
        <taxon>Onygenales</taxon>
        <taxon>Ajellomycetaceae</taxon>
        <taxon>Emergomyces</taxon>
    </lineage>
</organism>
<keyword evidence="2" id="KW-1185">Reference proteome</keyword>
<name>A0A1B7NKU4_9EURO</name>
<dbReference type="OrthoDB" id="4210086at2759"/>
<evidence type="ECO:0000313" key="2">
    <source>
        <dbReference type="Proteomes" id="UP000091918"/>
    </source>
</evidence>
<dbReference type="EMBL" id="LGUA01002597">
    <property type="protein sequence ID" value="OAX77405.1"/>
    <property type="molecule type" value="Genomic_DNA"/>
</dbReference>